<evidence type="ECO:0000313" key="1">
    <source>
        <dbReference type="EMBL" id="ADR33785.1"/>
    </source>
</evidence>
<dbReference type="HOGENOM" id="CLU_2552040_0_0_7"/>
<protein>
    <submittedName>
        <fullName evidence="1">Uncharacterized protein</fullName>
    </submittedName>
</protein>
<dbReference type="EMBL" id="CP002355">
    <property type="protein sequence ID" value="ADR33785.1"/>
    <property type="molecule type" value="Genomic_DNA"/>
</dbReference>
<dbReference type="STRING" id="709032.Sulku_1122"/>
<organism evidence="1 2">
    <name type="scientific">Sulfuricurvum kujiense (strain ATCC BAA-921 / DSM 16994 / JCM 11577 / YK-1)</name>
    <dbReference type="NCBI Taxonomy" id="709032"/>
    <lineage>
        <taxon>Bacteria</taxon>
        <taxon>Pseudomonadati</taxon>
        <taxon>Campylobacterota</taxon>
        <taxon>Epsilonproteobacteria</taxon>
        <taxon>Campylobacterales</taxon>
        <taxon>Sulfurimonadaceae</taxon>
        <taxon>Sulfuricurvum</taxon>
    </lineage>
</organism>
<dbReference type="KEGG" id="sku:Sulku_1122"/>
<dbReference type="AlphaFoldDB" id="E4TWG7"/>
<evidence type="ECO:0000313" key="2">
    <source>
        <dbReference type="Proteomes" id="UP000008721"/>
    </source>
</evidence>
<dbReference type="RefSeq" id="WP_013459982.1">
    <property type="nucleotide sequence ID" value="NC_014762.1"/>
</dbReference>
<name>E4TWG7_SULKY</name>
<accession>E4TWG7</accession>
<dbReference type="Proteomes" id="UP000008721">
    <property type="component" value="Chromosome"/>
</dbReference>
<proteinExistence type="predicted"/>
<reference evidence="1 2" key="1">
    <citation type="journal article" date="2012" name="Stand. Genomic Sci.">
        <title>Complete genome sequence of the sulfur compounds oxidizing chemolithoautotroph Sulfuricurvum kujiense type strain (YK-1(T)).</title>
        <authorList>
            <person name="Han C."/>
            <person name="Kotsyurbenko O."/>
            <person name="Chertkov O."/>
            <person name="Held B."/>
            <person name="Lapidus A."/>
            <person name="Nolan M."/>
            <person name="Lucas S."/>
            <person name="Hammon N."/>
            <person name="Deshpande S."/>
            <person name="Cheng J.F."/>
            <person name="Tapia R."/>
            <person name="Goodwin L.A."/>
            <person name="Pitluck S."/>
            <person name="Liolios K."/>
            <person name="Pagani I."/>
            <person name="Ivanova N."/>
            <person name="Mavromatis K."/>
            <person name="Mikhailova N."/>
            <person name="Pati A."/>
            <person name="Chen A."/>
            <person name="Palaniappan K."/>
            <person name="Land M."/>
            <person name="Hauser L."/>
            <person name="Chang Y.J."/>
            <person name="Jeffries C.D."/>
            <person name="Brambilla E.M."/>
            <person name="Rohde M."/>
            <person name="Spring S."/>
            <person name="Sikorski J."/>
            <person name="Goker M."/>
            <person name="Woyke T."/>
            <person name="Bristow J."/>
            <person name="Eisen J.A."/>
            <person name="Markowitz V."/>
            <person name="Hugenholtz P."/>
            <person name="Kyrpides N.C."/>
            <person name="Klenk H.P."/>
            <person name="Detter J.C."/>
        </authorList>
    </citation>
    <scope>NUCLEOTIDE SEQUENCE [LARGE SCALE GENOMIC DNA]</scope>
    <source>
        <strain evidence="2">ATCC BAA-921 / DSM 16994 / JCM 11577 / YK-1</strain>
    </source>
</reference>
<keyword evidence="2" id="KW-1185">Reference proteome</keyword>
<sequence>MRINKTSEAVLAKYAAPKEKVRVEPFYKTQIATKKGSSLQDFYEEVNAKSHLWVEQVYSGKNAHEIELMMMEKRKLIESKRTQQY</sequence>
<gene>
    <name evidence="1" type="ordered locus">Sulku_1122</name>
</gene>